<dbReference type="Pfam" id="PF12679">
    <property type="entry name" value="ABC2_membrane_2"/>
    <property type="match status" value="1"/>
</dbReference>
<evidence type="ECO:0000313" key="2">
    <source>
        <dbReference type="EMBL" id="GIF21956.1"/>
    </source>
</evidence>
<evidence type="ECO:0008006" key="4">
    <source>
        <dbReference type="Google" id="ProtNLM"/>
    </source>
</evidence>
<dbReference type="EMBL" id="BOMY01000033">
    <property type="protein sequence ID" value="GIF21956.1"/>
    <property type="molecule type" value="Genomic_DNA"/>
</dbReference>
<feature type="transmembrane region" description="Helical" evidence="1">
    <location>
        <begin position="286"/>
        <end position="308"/>
    </location>
</feature>
<feature type="transmembrane region" description="Helical" evidence="1">
    <location>
        <begin position="374"/>
        <end position="399"/>
    </location>
</feature>
<dbReference type="GO" id="GO:0140359">
    <property type="term" value="F:ABC-type transporter activity"/>
    <property type="evidence" value="ECO:0007669"/>
    <property type="project" value="InterPro"/>
</dbReference>
<feature type="transmembrane region" description="Helical" evidence="1">
    <location>
        <begin position="470"/>
        <end position="489"/>
    </location>
</feature>
<accession>A0A919NQ03</accession>
<dbReference type="Proteomes" id="UP000623608">
    <property type="component" value="Unassembled WGS sequence"/>
</dbReference>
<keyword evidence="1" id="KW-0472">Membrane</keyword>
<evidence type="ECO:0000313" key="3">
    <source>
        <dbReference type="Proteomes" id="UP000623608"/>
    </source>
</evidence>
<comment type="caution">
    <text evidence="2">The sequence shown here is derived from an EMBL/GenBank/DDBJ whole genome shotgun (WGS) entry which is preliminary data.</text>
</comment>
<protein>
    <recommendedName>
        <fullName evidence="4">ABC-type transport system involved in multi-copper enzyme maturation permease subunit</fullName>
    </recommendedName>
</protein>
<keyword evidence="3" id="KW-1185">Reference proteome</keyword>
<dbReference type="Gene3D" id="2.60.120.200">
    <property type="match status" value="1"/>
</dbReference>
<evidence type="ECO:0000256" key="1">
    <source>
        <dbReference type="SAM" id="Phobius"/>
    </source>
</evidence>
<dbReference type="GO" id="GO:0005886">
    <property type="term" value="C:plasma membrane"/>
    <property type="evidence" value="ECO:0007669"/>
    <property type="project" value="UniProtKB-SubCell"/>
</dbReference>
<organism evidence="2 3">
    <name type="scientific">Paractinoplanes tereljensis</name>
    <dbReference type="NCBI Taxonomy" id="571912"/>
    <lineage>
        <taxon>Bacteria</taxon>
        <taxon>Bacillati</taxon>
        <taxon>Actinomycetota</taxon>
        <taxon>Actinomycetes</taxon>
        <taxon>Micromonosporales</taxon>
        <taxon>Micromonosporaceae</taxon>
        <taxon>Paractinoplanes</taxon>
    </lineage>
</organism>
<dbReference type="AlphaFoldDB" id="A0A919NQ03"/>
<feature type="transmembrane region" description="Helical" evidence="1">
    <location>
        <begin position="406"/>
        <end position="425"/>
    </location>
</feature>
<keyword evidence="1" id="KW-1133">Transmembrane helix</keyword>
<reference evidence="2" key="1">
    <citation type="submission" date="2021-01" db="EMBL/GenBank/DDBJ databases">
        <title>Whole genome shotgun sequence of Actinoplanes tereljensis NBRC 105297.</title>
        <authorList>
            <person name="Komaki H."/>
            <person name="Tamura T."/>
        </authorList>
    </citation>
    <scope>NUCLEOTIDE SEQUENCE</scope>
    <source>
        <strain evidence="2">NBRC 105297</strain>
    </source>
</reference>
<keyword evidence="1" id="KW-0812">Transmembrane</keyword>
<name>A0A919NQ03_9ACTN</name>
<sequence>MTMLRAEWTKLRSATGWLAGLIGAAAVILGLGVLAAFGVTTSCGEQEGADCPHPPTGPSGQAVNDHFSFVHQPLTGDGTITAHVADFTGIITYPPPDHDQIVEGLVPWAKAGLIVKDGTKPGSAYASVLVTGAHGTRMQHNFTEDHSGPAAARWLRLSRSGETIRGYASADAVDWTEIQSVRLPGLPQTVQIGLFVASPSNVTAKAGAHGGSIVQARFTQATAVFDQVSATGSWTYDNVGDEPAMQTDWEQFHQAEGFTTADGRLTVTGTGDIAPAGQEGGPTITFTLAGLIAALLIVIVVAVLFITAEYRRGLIRTTLAAMPHRGRVLTAKAAVIGAAVFVAGLVATAVTLPLAGHVLRARGNFLLPVPTGTLLRIIVGSAVLLALTAVLAYAIGAVLRRGVPAVALAILAVIVPYLLATTSVLPTTAAQWLMRVTPAAAFAVQQALPAYPQVGKPYTPTDGYFPLPPWAGLLVLAAWAAAILAFAVIRTRRADA</sequence>
<proteinExistence type="predicted"/>
<feature type="transmembrane region" description="Helical" evidence="1">
    <location>
        <begin position="329"/>
        <end position="354"/>
    </location>
</feature>
<gene>
    <name evidence="2" type="ORF">Ate02nite_46860</name>
</gene>
<dbReference type="RefSeq" id="WP_239147621.1">
    <property type="nucleotide sequence ID" value="NZ_BOMY01000033.1"/>
</dbReference>